<dbReference type="Pfam" id="PF22953">
    <property type="entry name" value="SpnB_Rossmann"/>
    <property type="match status" value="1"/>
</dbReference>
<dbReference type="Gene3D" id="3.30.70.3290">
    <property type="match status" value="1"/>
</dbReference>
<dbReference type="SMART" id="SM00826">
    <property type="entry name" value="PKS_DH"/>
    <property type="match status" value="1"/>
</dbReference>
<dbReference type="PANTHER" id="PTHR43775">
    <property type="entry name" value="FATTY ACID SYNTHASE"/>
    <property type="match status" value="1"/>
</dbReference>
<dbReference type="EMBL" id="RJLN01000185">
    <property type="protein sequence ID" value="RNL83918.1"/>
    <property type="molecule type" value="Genomic_DNA"/>
</dbReference>
<dbReference type="InterPro" id="IPR049551">
    <property type="entry name" value="PKS_DH_C"/>
</dbReference>
<dbReference type="Gene3D" id="3.40.50.11460">
    <property type="match status" value="1"/>
</dbReference>
<dbReference type="Pfam" id="PF14765">
    <property type="entry name" value="PS-DH"/>
    <property type="match status" value="1"/>
</dbReference>
<dbReference type="InterPro" id="IPR016035">
    <property type="entry name" value="Acyl_Trfase/lysoPLipase"/>
</dbReference>
<evidence type="ECO:0000313" key="5">
    <source>
        <dbReference type="Proteomes" id="UP000280698"/>
    </source>
</evidence>
<accession>A0ABX9WB99</accession>
<dbReference type="Gene3D" id="3.10.129.110">
    <property type="entry name" value="Polyketide synthase dehydratase"/>
    <property type="match status" value="1"/>
</dbReference>
<dbReference type="Proteomes" id="UP000280698">
    <property type="component" value="Unassembled WGS sequence"/>
</dbReference>
<feature type="active site" description="Proton donor; for dehydratase activity" evidence="2">
    <location>
        <position position="309"/>
    </location>
</feature>
<dbReference type="SUPFAM" id="SSF51735">
    <property type="entry name" value="NAD(P)-binding Rossmann-fold domains"/>
    <property type="match status" value="1"/>
</dbReference>
<organism evidence="4 5">
    <name type="scientific">Micromonospora solifontis</name>
    <dbReference type="NCBI Taxonomy" id="2487138"/>
    <lineage>
        <taxon>Bacteria</taxon>
        <taxon>Bacillati</taxon>
        <taxon>Actinomycetota</taxon>
        <taxon>Actinomycetes</taxon>
        <taxon>Micromonosporales</taxon>
        <taxon>Micromonosporaceae</taxon>
        <taxon>Micromonospora</taxon>
    </lineage>
</organism>
<dbReference type="SUPFAM" id="SSF52151">
    <property type="entry name" value="FabD/lysophospholipase-like"/>
    <property type="match status" value="1"/>
</dbReference>
<dbReference type="Pfam" id="PF21089">
    <property type="entry name" value="PKS_DH_N"/>
    <property type="match status" value="1"/>
</dbReference>
<feature type="non-terminal residue" evidence="4">
    <location>
        <position position="565"/>
    </location>
</feature>
<dbReference type="InterPro" id="IPR055123">
    <property type="entry name" value="SpnB-like_Rossmann"/>
</dbReference>
<evidence type="ECO:0000259" key="3">
    <source>
        <dbReference type="PROSITE" id="PS52019"/>
    </source>
</evidence>
<protein>
    <submittedName>
        <fullName evidence="4">Type I polyketide synthase</fullName>
    </submittedName>
</protein>
<feature type="domain" description="PKS/mFAS DH" evidence="3">
    <location>
        <begin position="112"/>
        <end position="385"/>
    </location>
</feature>
<feature type="active site" description="Proton acceptor; for dehydratase activity" evidence="2">
    <location>
        <position position="144"/>
    </location>
</feature>
<name>A0ABX9WB99_9ACTN</name>
<dbReference type="PANTHER" id="PTHR43775:SF51">
    <property type="entry name" value="INACTIVE PHENOLPHTHIOCEROL SYNTHESIS POLYKETIDE SYNTHASE TYPE I PKS1-RELATED"/>
    <property type="match status" value="1"/>
</dbReference>
<dbReference type="InterPro" id="IPR042104">
    <property type="entry name" value="PKS_dehydratase_sf"/>
</dbReference>
<dbReference type="InterPro" id="IPR020807">
    <property type="entry name" value="PKS_DH"/>
</dbReference>
<dbReference type="Gene3D" id="3.40.366.10">
    <property type="entry name" value="Malonyl-Coenzyme A Acyl Carrier Protein, domain 2"/>
    <property type="match status" value="1"/>
</dbReference>
<dbReference type="InterPro" id="IPR036291">
    <property type="entry name" value="NAD(P)-bd_dom_sf"/>
</dbReference>
<keyword evidence="5" id="KW-1185">Reference proteome</keyword>
<reference evidence="4 5" key="1">
    <citation type="submission" date="2018-11" db="EMBL/GenBank/DDBJ databases">
        <title>Micromonospora sp. PPF5-17, a new actinomycetes isolated from a hot spring soil.</title>
        <authorList>
            <person name="Thawai C."/>
        </authorList>
    </citation>
    <scope>NUCLEOTIDE SEQUENCE [LARGE SCALE GENOMIC DNA]</scope>
    <source>
        <strain evidence="4 5">PPF5-17</strain>
    </source>
</reference>
<dbReference type="InterPro" id="IPR049900">
    <property type="entry name" value="PKS_mFAS_DH"/>
</dbReference>
<dbReference type="InterPro" id="IPR001227">
    <property type="entry name" value="Ac_transferase_dom_sf"/>
</dbReference>
<dbReference type="InterPro" id="IPR050091">
    <property type="entry name" value="PKS_NRPS_Biosynth_Enz"/>
</dbReference>
<dbReference type="PROSITE" id="PS52019">
    <property type="entry name" value="PKS_MFAS_DH"/>
    <property type="match status" value="1"/>
</dbReference>
<evidence type="ECO:0000313" key="4">
    <source>
        <dbReference type="EMBL" id="RNL83918.1"/>
    </source>
</evidence>
<keyword evidence="1" id="KW-0808">Transferase</keyword>
<proteinExistence type="predicted"/>
<evidence type="ECO:0000256" key="2">
    <source>
        <dbReference type="PROSITE-ProRule" id="PRU01363"/>
    </source>
</evidence>
<feature type="region of interest" description="C-terminal hotdog fold" evidence="2">
    <location>
        <begin position="248"/>
        <end position="385"/>
    </location>
</feature>
<dbReference type="InterPro" id="IPR049552">
    <property type="entry name" value="PKS_DH_N"/>
</dbReference>
<feature type="region of interest" description="N-terminal hotdog fold" evidence="2">
    <location>
        <begin position="112"/>
        <end position="235"/>
    </location>
</feature>
<sequence>MQHILAPVHYAHGITTLHHQHGVRTFVELGPDATLTALHQQTLTDVVALPALHRERPHQQTLLATAAAAGGRPADTGVHLDLPTYPFQHTRHWLVTGVAARPADLGLRPSAHPLLGGRLDLATDARTILTGRLSRATHPWLVDHTIAGRCLLPATALVDMVLHAGATGGHPYLDELTLHSPLALAADGAVEVQVVLAEPTDGHRTVEVHSRPAGEADAPWTRNAAGRLTTTGAADAAEWPAAWPPAGAVPLDVAGLYDELAGLGYRYGPAFQGLRRAWRSGDDLYAEVTLPEAARADVDRFGVHPALLDAALHVLGVTADVRDGVWLPFVWSGVRLHATGATSLRVRLSRSVPDRAELAVYDPAGQPVLAARSLVLREIPRADAGRTAPRLDPQWLLHLDWPVLAGAEAAVDADGREDVRFAAFAVDEAGLLRRAVPAAPVVAGPGAVRAAGADAVLLPCWTTGGADGQAADVDVPGATHRLTESLLSRLREWLADEGLAGTRLVVLTRGAVSTGVDDRVTDLAGAACWGLVRSSQTEHPDRITIVDLDPTDPGDLTEPLVRAVG</sequence>
<evidence type="ECO:0000256" key="1">
    <source>
        <dbReference type="ARBA" id="ARBA00022679"/>
    </source>
</evidence>
<comment type="caution">
    <text evidence="4">The sequence shown here is derived from an EMBL/GenBank/DDBJ whole genome shotgun (WGS) entry which is preliminary data.</text>
</comment>
<gene>
    <name evidence="4" type="ORF">EFE23_27765</name>
</gene>